<dbReference type="Proteomes" id="UP000199350">
    <property type="component" value="Chromosome I"/>
</dbReference>
<sequence>MNLLTAVVVLGALGIVRARVRYNGLIAGIIFSIFPIMMLIAASLVLLAFGVLVNKAAYDFSDEGEKAQEAWRREQIALTGADPCADLYANERERRHTQELIDSGVIDDGDALVAMISSDPYAGMSFEEAEAAREHAFDMWEKCPPLDYVDAQQ</sequence>
<keyword evidence="1" id="KW-1133">Transmembrane helix</keyword>
<evidence type="ECO:0000313" key="3">
    <source>
        <dbReference type="Proteomes" id="UP000199350"/>
    </source>
</evidence>
<dbReference type="EMBL" id="LT629700">
    <property type="protein sequence ID" value="SDL76388.1"/>
    <property type="molecule type" value="Genomic_DNA"/>
</dbReference>
<reference evidence="3" key="1">
    <citation type="submission" date="2016-10" db="EMBL/GenBank/DDBJ databases">
        <authorList>
            <person name="Varghese N."/>
            <person name="Submissions S."/>
        </authorList>
    </citation>
    <scope>NUCLEOTIDE SEQUENCE [LARGE SCALE GENOMIC DNA]</scope>
    <source>
        <strain evidence="3">DSM 20632</strain>
    </source>
</reference>
<proteinExistence type="predicted"/>
<evidence type="ECO:0000313" key="2">
    <source>
        <dbReference type="EMBL" id="SDL76388.1"/>
    </source>
</evidence>
<gene>
    <name evidence="2" type="ORF">SAMN04488535_0700</name>
</gene>
<keyword evidence="1" id="KW-0812">Transmembrane</keyword>
<feature type="transmembrane region" description="Helical" evidence="1">
    <location>
        <begin position="28"/>
        <end position="53"/>
    </location>
</feature>
<organism evidence="2 3">
    <name type="scientific">Corynebacterium mycetoides</name>
    <dbReference type="NCBI Taxonomy" id="38302"/>
    <lineage>
        <taxon>Bacteria</taxon>
        <taxon>Bacillati</taxon>
        <taxon>Actinomycetota</taxon>
        <taxon>Actinomycetes</taxon>
        <taxon>Mycobacteriales</taxon>
        <taxon>Corynebacteriaceae</taxon>
        <taxon>Corynebacterium</taxon>
    </lineage>
</organism>
<dbReference type="OrthoDB" id="9862829at2"/>
<evidence type="ECO:0000256" key="1">
    <source>
        <dbReference type="SAM" id="Phobius"/>
    </source>
</evidence>
<dbReference type="STRING" id="38302.SAMN04488535_0700"/>
<accession>A0A1G9MQ46</accession>
<protein>
    <submittedName>
        <fullName evidence="2">Uncharacterized protein</fullName>
    </submittedName>
</protein>
<keyword evidence="1" id="KW-0472">Membrane</keyword>
<keyword evidence="3" id="KW-1185">Reference proteome</keyword>
<name>A0A1G9MQ46_9CORY</name>
<dbReference type="AlphaFoldDB" id="A0A1G9MQ46"/>
<dbReference type="RefSeq" id="WP_092148787.1">
    <property type="nucleotide sequence ID" value="NZ_LT629700.1"/>
</dbReference>